<dbReference type="WBParaSite" id="nRc.2.0.1.t11464-RA">
    <property type="protein sequence ID" value="nRc.2.0.1.t11464-RA"/>
    <property type="gene ID" value="nRc.2.0.1.g11464"/>
</dbReference>
<sequence>MEIRGFWTSFFTIAMLIKGSYAPIKPLSAMKPFGVRSFSTFSRSMFAIHNDLKDELRGSWPKPIKEGGACAQDLQCLSLRTHTECKKGKCQCVAGHKPYQEMCVHEEFFTGWERSIIKRQSFQKTPNCTNDQQCQMDLYSSRCVNARCDCGVAGKGTNGICKKGDFPKTLYSNEMFTKPWLHLLQYQTRMPDLLSATTILILPPTVISIRLANYDQSNNFDPSTVKEFLEKKISYK</sequence>
<accession>A0A915IBB1</accession>
<feature type="domain" description="EB" evidence="2">
    <location>
        <begin position="66"/>
        <end position="103"/>
    </location>
</feature>
<dbReference type="AlphaFoldDB" id="A0A915IBB1"/>
<keyword evidence="3" id="KW-1185">Reference proteome</keyword>
<dbReference type="InterPro" id="IPR006149">
    <property type="entry name" value="EB_dom"/>
</dbReference>
<dbReference type="Pfam" id="PF01683">
    <property type="entry name" value="EB"/>
    <property type="match status" value="1"/>
</dbReference>
<protein>
    <submittedName>
        <fullName evidence="4">EB domain-containing protein</fullName>
    </submittedName>
</protein>
<evidence type="ECO:0000313" key="3">
    <source>
        <dbReference type="Proteomes" id="UP000887565"/>
    </source>
</evidence>
<reference evidence="4" key="1">
    <citation type="submission" date="2022-11" db="UniProtKB">
        <authorList>
            <consortium name="WormBaseParasite"/>
        </authorList>
    </citation>
    <scope>IDENTIFICATION</scope>
</reference>
<keyword evidence="1" id="KW-0732">Signal</keyword>
<name>A0A915IBB1_ROMCU</name>
<evidence type="ECO:0000313" key="4">
    <source>
        <dbReference type="WBParaSite" id="nRc.2.0.1.t11464-RA"/>
    </source>
</evidence>
<feature type="signal peptide" evidence="1">
    <location>
        <begin position="1"/>
        <end position="22"/>
    </location>
</feature>
<feature type="chain" id="PRO_5037228704" evidence="1">
    <location>
        <begin position="23"/>
        <end position="236"/>
    </location>
</feature>
<evidence type="ECO:0000256" key="1">
    <source>
        <dbReference type="SAM" id="SignalP"/>
    </source>
</evidence>
<dbReference type="Proteomes" id="UP000887565">
    <property type="component" value="Unplaced"/>
</dbReference>
<evidence type="ECO:0000259" key="2">
    <source>
        <dbReference type="Pfam" id="PF01683"/>
    </source>
</evidence>
<proteinExistence type="predicted"/>
<organism evidence="3 4">
    <name type="scientific">Romanomermis culicivorax</name>
    <name type="common">Nematode worm</name>
    <dbReference type="NCBI Taxonomy" id="13658"/>
    <lineage>
        <taxon>Eukaryota</taxon>
        <taxon>Metazoa</taxon>
        <taxon>Ecdysozoa</taxon>
        <taxon>Nematoda</taxon>
        <taxon>Enoplea</taxon>
        <taxon>Dorylaimia</taxon>
        <taxon>Mermithida</taxon>
        <taxon>Mermithoidea</taxon>
        <taxon>Mermithidae</taxon>
        <taxon>Romanomermis</taxon>
    </lineage>
</organism>